<keyword evidence="2" id="KW-0812">Transmembrane</keyword>
<dbReference type="EMBL" id="KV441478">
    <property type="protein sequence ID" value="OAG20581.1"/>
    <property type="molecule type" value="Genomic_DNA"/>
</dbReference>
<dbReference type="Proteomes" id="UP000077248">
    <property type="component" value="Unassembled WGS sequence"/>
</dbReference>
<dbReference type="GeneID" id="29113200"/>
<feature type="transmembrane region" description="Helical" evidence="2">
    <location>
        <begin position="101"/>
        <end position="125"/>
    </location>
</feature>
<dbReference type="KEGG" id="aalt:CC77DRAFT_1050004"/>
<dbReference type="Pfam" id="PF11374">
    <property type="entry name" value="DUF3176"/>
    <property type="match status" value="1"/>
</dbReference>
<evidence type="ECO:0000313" key="3">
    <source>
        <dbReference type="EMBL" id="OAG20581.1"/>
    </source>
</evidence>
<dbReference type="OMA" id="NCTFPRF"/>
<accession>A0A177DN49</accession>
<feature type="region of interest" description="Disordered" evidence="1">
    <location>
        <begin position="1"/>
        <end position="26"/>
    </location>
</feature>
<reference evidence="3 4" key="1">
    <citation type="submission" date="2016-05" db="EMBL/GenBank/DDBJ databases">
        <title>Comparative analysis of secretome profiles of manganese(II)-oxidizing ascomycete fungi.</title>
        <authorList>
            <consortium name="DOE Joint Genome Institute"/>
            <person name="Zeiner C.A."/>
            <person name="Purvine S.O."/>
            <person name="Zink E.M."/>
            <person name="Wu S."/>
            <person name="Pasa-Tolic L."/>
            <person name="Chaput D.L."/>
            <person name="Haridas S."/>
            <person name="Grigoriev I.V."/>
            <person name="Santelli C.M."/>
            <person name="Hansel C.M."/>
        </authorList>
    </citation>
    <scope>NUCLEOTIDE SEQUENCE [LARGE SCALE GENOMIC DNA]</scope>
    <source>
        <strain evidence="3 4">SRC1lrK2f</strain>
    </source>
</reference>
<dbReference type="RefSeq" id="XP_018386002.1">
    <property type="nucleotide sequence ID" value="XM_018527606.1"/>
</dbReference>
<feature type="compositionally biased region" description="Basic and acidic residues" evidence="1">
    <location>
        <begin position="7"/>
        <end position="19"/>
    </location>
</feature>
<evidence type="ECO:0000256" key="2">
    <source>
        <dbReference type="SAM" id="Phobius"/>
    </source>
</evidence>
<keyword evidence="2" id="KW-1133">Transmembrane helix</keyword>
<dbReference type="VEuPathDB" id="FungiDB:CC77DRAFT_1050004"/>
<dbReference type="InterPro" id="IPR021514">
    <property type="entry name" value="DUF3176"/>
</dbReference>
<feature type="transmembrane region" description="Helical" evidence="2">
    <location>
        <begin position="137"/>
        <end position="159"/>
    </location>
</feature>
<dbReference type="AlphaFoldDB" id="A0A177DN49"/>
<feature type="transmembrane region" description="Helical" evidence="2">
    <location>
        <begin position="204"/>
        <end position="222"/>
    </location>
</feature>
<keyword evidence="4" id="KW-1185">Reference proteome</keyword>
<sequence>MSNQTNTREKGGCSMREGESTSGNGYQKTNAMSLLPQIRSDDLSTDYSYTPVEMASFSSNISDPGRKPVETVEVTSLHAESGTAWQPPLTSKIYRIWTDGWTIEVLCCAMAVMTLTCLCATLRYFDGHIITAIPLKININTLIAVFGALMKAAILLPVAESISELKWTWFAKSRNLMDLESFDVASRGPWGAARLVWYLRSRGIAALGAWITVMALAIDPFTQQIIRPVLCHHSVPNGIAQIPRANNLTGIAAKFGAGIPLQLVPDVAAAIYGGLMNDYSRLDIQCSTGNCTFPNSPSGGSFQTLALDVSCVDISAEIVEADSDPTTMWYLRGIGNSTTVVGQGALVRTSPTSMGSPFNKYWPAERDIVLFSFASLIYIRNEECEQAMSNETSSTCPQAPLAVECRLWPTIRTITASIDLSELQEHVIDSQPLEFVPYSSYGRARSPLDSWLSIPDKVLRDGEWEPCTASLTYTPDTPVPISNHTLWFSSVEPEPSDLRWWAGDCIFWVPTGIGNAFSSFLDELYLDKVMAGAYGPSATMSTMGDVWIKRLYNNGAATVDTVETNFRQLAKSINTFMRNNNSTVDAAFEAKTIYATGSANKTETCILVQWAWLSFSASLVLLTVVFLSLTVWKTRGAHGLEAAKGVWKSSVLAVLFSGLNEQARRDCGAPEKKSEMIRCAEGIKVALNPTEHGWRLTRG</sequence>
<name>A0A177DN49_ALTAL</name>
<proteinExistence type="predicted"/>
<evidence type="ECO:0000256" key="1">
    <source>
        <dbReference type="SAM" id="MobiDB-lite"/>
    </source>
</evidence>
<feature type="transmembrane region" description="Helical" evidence="2">
    <location>
        <begin position="610"/>
        <end position="632"/>
    </location>
</feature>
<dbReference type="PANTHER" id="PTHR35394">
    <property type="entry name" value="DUF3176 DOMAIN-CONTAINING PROTEIN"/>
    <property type="match status" value="1"/>
</dbReference>
<dbReference type="PANTHER" id="PTHR35394:SF5">
    <property type="entry name" value="DUF3176 DOMAIN-CONTAINING PROTEIN"/>
    <property type="match status" value="1"/>
</dbReference>
<keyword evidence="2" id="KW-0472">Membrane</keyword>
<gene>
    <name evidence="3" type="ORF">CC77DRAFT_1050004</name>
</gene>
<protein>
    <submittedName>
        <fullName evidence="3">Uncharacterized protein</fullName>
    </submittedName>
</protein>
<evidence type="ECO:0000313" key="4">
    <source>
        <dbReference type="Proteomes" id="UP000077248"/>
    </source>
</evidence>
<organism evidence="3 4">
    <name type="scientific">Alternaria alternata</name>
    <name type="common">Alternaria rot fungus</name>
    <name type="synonym">Torula alternata</name>
    <dbReference type="NCBI Taxonomy" id="5599"/>
    <lineage>
        <taxon>Eukaryota</taxon>
        <taxon>Fungi</taxon>
        <taxon>Dikarya</taxon>
        <taxon>Ascomycota</taxon>
        <taxon>Pezizomycotina</taxon>
        <taxon>Dothideomycetes</taxon>
        <taxon>Pleosporomycetidae</taxon>
        <taxon>Pleosporales</taxon>
        <taxon>Pleosporineae</taxon>
        <taxon>Pleosporaceae</taxon>
        <taxon>Alternaria</taxon>
        <taxon>Alternaria sect. Alternaria</taxon>
        <taxon>Alternaria alternata complex</taxon>
    </lineage>
</organism>